<sequence>MSKNTPVQLYIGTAPIPERRQIRILGVHLQGNAPEDTTITQLRAKSYQLARIIKRLKNNRNGMREEDTVRIVQAMIIRRIGYSLPFQNLTKSDEEHINAIVRSCPQPTPVHL</sequence>
<dbReference type="EMBL" id="JABSTR010000008">
    <property type="protein sequence ID" value="KAH9378185.1"/>
    <property type="molecule type" value="Genomic_DNA"/>
</dbReference>
<dbReference type="OrthoDB" id="10558833at2759"/>
<accession>A0A9J6GTJ2</accession>
<gene>
    <name evidence="1" type="ORF">HPB48_006521</name>
</gene>
<dbReference type="OMA" id="QGNAPED"/>
<protein>
    <submittedName>
        <fullName evidence="1">Uncharacterized protein</fullName>
    </submittedName>
</protein>
<evidence type="ECO:0000313" key="2">
    <source>
        <dbReference type="Proteomes" id="UP000821853"/>
    </source>
</evidence>
<reference evidence="1 2" key="1">
    <citation type="journal article" date="2020" name="Cell">
        <title>Large-Scale Comparative Analyses of Tick Genomes Elucidate Their Genetic Diversity and Vector Capacities.</title>
        <authorList>
            <consortium name="Tick Genome and Microbiome Consortium (TIGMIC)"/>
            <person name="Jia N."/>
            <person name="Wang J."/>
            <person name="Shi W."/>
            <person name="Du L."/>
            <person name="Sun Y."/>
            <person name="Zhan W."/>
            <person name="Jiang J.F."/>
            <person name="Wang Q."/>
            <person name="Zhang B."/>
            <person name="Ji P."/>
            <person name="Bell-Sakyi L."/>
            <person name="Cui X.M."/>
            <person name="Yuan T.T."/>
            <person name="Jiang B.G."/>
            <person name="Yang W.F."/>
            <person name="Lam T.T."/>
            <person name="Chang Q.C."/>
            <person name="Ding S.J."/>
            <person name="Wang X.J."/>
            <person name="Zhu J.G."/>
            <person name="Ruan X.D."/>
            <person name="Zhao L."/>
            <person name="Wei J.T."/>
            <person name="Ye R.Z."/>
            <person name="Que T.C."/>
            <person name="Du C.H."/>
            <person name="Zhou Y.H."/>
            <person name="Cheng J.X."/>
            <person name="Dai P.F."/>
            <person name="Guo W.B."/>
            <person name="Han X.H."/>
            <person name="Huang E.J."/>
            <person name="Li L.F."/>
            <person name="Wei W."/>
            <person name="Gao Y.C."/>
            <person name="Liu J.Z."/>
            <person name="Shao H.Z."/>
            <person name="Wang X."/>
            <person name="Wang C.C."/>
            <person name="Yang T.C."/>
            <person name="Huo Q.B."/>
            <person name="Li W."/>
            <person name="Chen H.Y."/>
            <person name="Chen S.E."/>
            <person name="Zhou L.G."/>
            <person name="Ni X.B."/>
            <person name="Tian J.H."/>
            <person name="Sheng Y."/>
            <person name="Liu T."/>
            <person name="Pan Y.S."/>
            <person name="Xia L.Y."/>
            <person name="Li J."/>
            <person name="Zhao F."/>
            <person name="Cao W.C."/>
        </authorList>
    </citation>
    <scope>NUCLEOTIDE SEQUENCE [LARGE SCALE GENOMIC DNA]</scope>
    <source>
        <strain evidence="1">HaeL-2018</strain>
    </source>
</reference>
<dbReference type="Proteomes" id="UP000821853">
    <property type="component" value="Unassembled WGS sequence"/>
</dbReference>
<proteinExistence type="predicted"/>
<dbReference type="VEuPathDB" id="VectorBase:HLOH_044389"/>
<keyword evidence="2" id="KW-1185">Reference proteome</keyword>
<comment type="caution">
    <text evidence="1">The sequence shown here is derived from an EMBL/GenBank/DDBJ whole genome shotgun (WGS) entry which is preliminary data.</text>
</comment>
<organism evidence="1 2">
    <name type="scientific">Haemaphysalis longicornis</name>
    <name type="common">Bush tick</name>
    <dbReference type="NCBI Taxonomy" id="44386"/>
    <lineage>
        <taxon>Eukaryota</taxon>
        <taxon>Metazoa</taxon>
        <taxon>Ecdysozoa</taxon>
        <taxon>Arthropoda</taxon>
        <taxon>Chelicerata</taxon>
        <taxon>Arachnida</taxon>
        <taxon>Acari</taxon>
        <taxon>Parasitiformes</taxon>
        <taxon>Ixodida</taxon>
        <taxon>Ixodoidea</taxon>
        <taxon>Ixodidae</taxon>
        <taxon>Haemaphysalinae</taxon>
        <taxon>Haemaphysalis</taxon>
    </lineage>
</organism>
<name>A0A9J6GTJ2_HAELO</name>
<dbReference type="AlphaFoldDB" id="A0A9J6GTJ2"/>
<evidence type="ECO:0000313" key="1">
    <source>
        <dbReference type="EMBL" id="KAH9378185.1"/>
    </source>
</evidence>